<evidence type="ECO:0000313" key="6">
    <source>
        <dbReference type="EMBL" id="TPW29100.1"/>
    </source>
</evidence>
<dbReference type="InterPro" id="IPR029016">
    <property type="entry name" value="GAF-like_dom_sf"/>
</dbReference>
<dbReference type="SUPFAM" id="SSF46785">
    <property type="entry name" value="Winged helix' DNA-binding domain"/>
    <property type="match status" value="1"/>
</dbReference>
<reference evidence="6 7" key="1">
    <citation type="submission" date="2019-06" db="EMBL/GenBank/DDBJ databases">
        <authorList>
            <person name="Li M."/>
        </authorList>
    </citation>
    <scope>NUCLEOTIDE SEQUENCE [LARGE SCALE GENOMIC DNA]</scope>
    <source>
        <strain evidence="6 7">BGMRC2036</strain>
    </source>
</reference>
<gene>
    <name evidence="6" type="ORF">FJU08_14700</name>
</gene>
<evidence type="ECO:0000313" key="7">
    <source>
        <dbReference type="Proteomes" id="UP000318801"/>
    </source>
</evidence>
<dbReference type="AlphaFoldDB" id="A0A506U5G7"/>
<keyword evidence="2" id="KW-0238">DNA-binding</keyword>
<comment type="caution">
    <text evidence="6">The sequence shown here is derived from an EMBL/GenBank/DDBJ whole genome shotgun (WGS) entry which is preliminary data.</text>
</comment>
<evidence type="ECO:0000259" key="5">
    <source>
        <dbReference type="PROSITE" id="PS51078"/>
    </source>
</evidence>
<evidence type="ECO:0000256" key="2">
    <source>
        <dbReference type="ARBA" id="ARBA00023125"/>
    </source>
</evidence>
<dbReference type="PROSITE" id="PS51077">
    <property type="entry name" value="HTH_ICLR"/>
    <property type="match status" value="1"/>
</dbReference>
<dbReference type="InterPro" id="IPR005471">
    <property type="entry name" value="Tscrpt_reg_IclR_N"/>
</dbReference>
<evidence type="ECO:0000256" key="3">
    <source>
        <dbReference type="ARBA" id="ARBA00023163"/>
    </source>
</evidence>
<dbReference type="InterPro" id="IPR036388">
    <property type="entry name" value="WH-like_DNA-bd_sf"/>
</dbReference>
<dbReference type="PROSITE" id="PS51078">
    <property type="entry name" value="ICLR_ED"/>
    <property type="match status" value="1"/>
</dbReference>
<dbReference type="InterPro" id="IPR050707">
    <property type="entry name" value="HTH_MetabolicPath_Reg"/>
</dbReference>
<protein>
    <submittedName>
        <fullName evidence="6">IclR family transcriptional regulator</fullName>
    </submittedName>
</protein>
<organism evidence="6 7">
    <name type="scientific">Martelella alba</name>
    <dbReference type="NCBI Taxonomy" id="2590451"/>
    <lineage>
        <taxon>Bacteria</taxon>
        <taxon>Pseudomonadati</taxon>
        <taxon>Pseudomonadota</taxon>
        <taxon>Alphaproteobacteria</taxon>
        <taxon>Hyphomicrobiales</taxon>
        <taxon>Aurantimonadaceae</taxon>
        <taxon>Martelella</taxon>
    </lineage>
</organism>
<dbReference type="SUPFAM" id="SSF55781">
    <property type="entry name" value="GAF domain-like"/>
    <property type="match status" value="1"/>
</dbReference>
<dbReference type="RefSeq" id="WP_141149777.1">
    <property type="nucleotide sequence ID" value="NZ_VHLG01000010.1"/>
</dbReference>
<dbReference type="InterPro" id="IPR014757">
    <property type="entry name" value="Tscrpt_reg_IclR_C"/>
</dbReference>
<dbReference type="PANTHER" id="PTHR30136:SF34">
    <property type="entry name" value="TRANSCRIPTIONAL REGULATOR"/>
    <property type="match status" value="1"/>
</dbReference>
<sequence>MQLDENDKEVSLTFAKGLAVIRAFDGRDRAITISEIAEKVKLNRAVARRLVRTLEQLGYLSADRGRYELTPHILTLSQGFIEGRGIAQIVQPILRNATEAIGEAVSFAMRDGLEAVYVAHSVVPSKFTLNRITVGSRAPLLPTAVGRAILAFLPDDERDAVLQASDHSTFTQRTETDNSRLKMILDDVRELGYSWTQGEYVDRVCSLAVPVLSGSAGVVGSVSIIHEPGQYDPRARMEIVGHLKRCADNIGSTF</sequence>
<dbReference type="Gene3D" id="3.30.450.40">
    <property type="match status" value="1"/>
</dbReference>
<dbReference type="GO" id="GO:0045892">
    <property type="term" value="P:negative regulation of DNA-templated transcription"/>
    <property type="evidence" value="ECO:0007669"/>
    <property type="project" value="TreeGrafter"/>
</dbReference>
<dbReference type="GO" id="GO:0003700">
    <property type="term" value="F:DNA-binding transcription factor activity"/>
    <property type="evidence" value="ECO:0007669"/>
    <property type="project" value="TreeGrafter"/>
</dbReference>
<keyword evidence="3" id="KW-0804">Transcription</keyword>
<evidence type="ECO:0000256" key="1">
    <source>
        <dbReference type="ARBA" id="ARBA00023015"/>
    </source>
</evidence>
<keyword evidence="1" id="KW-0805">Transcription regulation</keyword>
<dbReference type="Pfam" id="PF01614">
    <property type="entry name" value="IclR_C"/>
    <property type="match status" value="1"/>
</dbReference>
<dbReference type="Gene3D" id="1.10.10.10">
    <property type="entry name" value="Winged helix-like DNA-binding domain superfamily/Winged helix DNA-binding domain"/>
    <property type="match status" value="1"/>
</dbReference>
<dbReference type="PANTHER" id="PTHR30136">
    <property type="entry name" value="HELIX-TURN-HELIX TRANSCRIPTIONAL REGULATOR, ICLR FAMILY"/>
    <property type="match status" value="1"/>
</dbReference>
<dbReference type="InterPro" id="IPR036390">
    <property type="entry name" value="WH_DNA-bd_sf"/>
</dbReference>
<dbReference type="EMBL" id="VHLG01000010">
    <property type="protein sequence ID" value="TPW29100.1"/>
    <property type="molecule type" value="Genomic_DNA"/>
</dbReference>
<dbReference type="Proteomes" id="UP000318801">
    <property type="component" value="Unassembled WGS sequence"/>
</dbReference>
<keyword evidence="7" id="KW-1185">Reference proteome</keyword>
<feature type="domain" description="IclR-ED" evidence="5">
    <location>
        <begin position="72"/>
        <end position="254"/>
    </location>
</feature>
<evidence type="ECO:0000259" key="4">
    <source>
        <dbReference type="PROSITE" id="PS51077"/>
    </source>
</evidence>
<name>A0A506U5G7_9HYPH</name>
<dbReference type="OrthoDB" id="9807558at2"/>
<dbReference type="GO" id="GO:0003677">
    <property type="term" value="F:DNA binding"/>
    <property type="evidence" value="ECO:0007669"/>
    <property type="project" value="UniProtKB-KW"/>
</dbReference>
<accession>A0A506U5G7</accession>
<proteinExistence type="predicted"/>
<dbReference type="SMART" id="SM00346">
    <property type="entry name" value="HTH_ICLR"/>
    <property type="match status" value="1"/>
</dbReference>
<feature type="domain" description="HTH iclR-type" evidence="4">
    <location>
        <begin position="11"/>
        <end position="71"/>
    </location>
</feature>
<dbReference type="Pfam" id="PF09339">
    <property type="entry name" value="HTH_IclR"/>
    <property type="match status" value="1"/>
</dbReference>